<accession>A0A6H1TY63</accession>
<evidence type="ECO:0000256" key="1">
    <source>
        <dbReference type="SAM" id="MobiDB-lite"/>
    </source>
</evidence>
<evidence type="ECO:0000313" key="2">
    <source>
        <dbReference type="EMBL" id="QIZ71087.1"/>
    </source>
</evidence>
<protein>
    <submittedName>
        <fullName evidence="2">Uncharacterized protein</fullName>
    </submittedName>
</protein>
<name>A0A6H1TY63_9CYAN</name>
<dbReference type="RefSeq" id="WP_168569242.1">
    <property type="nucleotide sequence ID" value="NZ_CP051167.1"/>
</dbReference>
<keyword evidence="3" id="KW-1185">Reference proteome</keyword>
<dbReference type="AlphaFoldDB" id="A0A6H1TY63"/>
<feature type="region of interest" description="Disordered" evidence="1">
    <location>
        <begin position="44"/>
        <end position="65"/>
    </location>
</feature>
<sequence length="65" mass="7354">MSHFSVSQVHAHVGAIRESPLQQIPLFGKRSQFWEGDRSLGENRRSLFEGKGDRSLKKTGDRAVM</sequence>
<organism evidence="2 3">
    <name type="scientific">Oxynema aestuarii AP17</name>
    <dbReference type="NCBI Taxonomy" id="2064643"/>
    <lineage>
        <taxon>Bacteria</taxon>
        <taxon>Bacillati</taxon>
        <taxon>Cyanobacteriota</taxon>
        <taxon>Cyanophyceae</taxon>
        <taxon>Oscillatoriophycideae</taxon>
        <taxon>Oscillatoriales</taxon>
        <taxon>Oscillatoriaceae</taxon>
        <taxon>Oxynema</taxon>
        <taxon>Oxynema aestuarii</taxon>
    </lineage>
</organism>
<dbReference type="KEGG" id="oxy:HCG48_11315"/>
<dbReference type="EMBL" id="CP051167">
    <property type="protein sequence ID" value="QIZ71087.1"/>
    <property type="molecule type" value="Genomic_DNA"/>
</dbReference>
<evidence type="ECO:0000313" key="3">
    <source>
        <dbReference type="Proteomes" id="UP000500857"/>
    </source>
</evidence>
<dbReference type="Proteomes" id="UP000500857">
    <property type="component" value="Chromosome"/>
</dbReference>
<proteinExistence type="predicted"/>
<gene>
    <name evidence="2" type="ORF">HCG48_11315</name>
</gene>
<reference evidence="2 3" key="1">
    <citation type="submission" date="2020-04" db="EMBL/GenBank/DDBJ databases">
        <authorList>
            <person name="Basu S."/>
            <person name="Maruthanayagam V."/>
            <person name="Chakraborty S."/>
            <person name="Pramanik A."/>
            <person name="Mukherjee J."/>
            <person name="Brink B."/>
        </authorList>
    </citation>
    <scope>NUCLEOTIDE SEQUENCE [LARGE SCALE GENOMIC DNA]</scope>
    <source>
        <strain evidence="2 3">AP17</strain>
    </source>
</reference>